<evidence type="ECO:0000313" key="6">
    <source>
        <dbReference type="EMBL" id="PXX18249.1"/>
    </source>
</evidence>
<evidence type="ECO:0000256" key="3">
    <source>
        <dbReference type="ARBA" id="ARBA00023163"/>
    </source>
</evidence>
<dbReference type="PANTHER" id="PTHR30055">
    <property type="entry name" value="HTH-TYPE TRANSCRIPTIONAL REGULATOR RUTR"/>
    <property type="match status" value="1"/>
</dbReference>
<dbReference type="AlphaFoldDB" id="A0AAQ1GFE1"/>
<dbReference type="InterPro" id="IPR036271">
    <property type="entry name" value="Tet_transcr_reg_TetR-rel_C_sf"/>
</dbReference>
<dbReference type="SUPFAM" id="SSF48498">
    <property type="entry name" value="Tetracyclin repressor-like, C-terminal domain"/>
    <property type="match status" value="1"/>
</dbReference>
<keyword evidence="2 4" id="KW-0238">DNA-binding</keyword>
<dbReference type="InterPro" id="IPR050109">
    <property type="entry name" value="HTH-type_TetR-like_transc_reg"/>
</dbReference>
<organism evidence="7 8">
    <name type="scientific">Paraburkholderia tropica</name>
    <dbReference type="NCBI Taxonomy" id="92647"/>
    <lineage>
        <taxon>Bacteria</taxon>
        <taxon>Pseudomonadati</taxon>
        <taxon>Pseudomonadota</taxon>
        <taxon>Betaproteobacteria</taxon>
        <taxon>Burkholderiales</taxon>
        <taxon>Burkholderiaceae</taxon>
        <taxon>Paraburkholderia</taxon>
    </lineage>
</organism>
<dbReference type="Proteomes" id="UP000183529">
    <property type="component" value="Unassembled WGS sequence"/>
</dbReference>
<sequence length="217" mass="24133">MDTDTTMPAEAPPVARGRGRPVTITREARREQILKAAEGLFKLSGYAATSMADIARVCETSKRTIYELFPTKEELFRALVADAESFPDVQHEIDDALSPQAVLEATLAEMAHYVLSERHVTVSRLVIAESNAFPEIRQHYYDQGIHRSKQFLESRLALLIERGRIAPVNIDRMADMLFGAVIGTHLIAAISYRQTPDMNDVAARARESIAGLIKPVD</sequence>
<dbReference type="EMBL" id="FNZM01000006">
    <property type="protein sequence ID" value="SEJ62214.1"/>
    <property type="molecule type" value="Genomic_DNA"/>
</dbReference>
<keyword evidence="1" id="KW-0805">Transcription regulation</keyword>
<keyword evidence="3" id="KW-0804">Transcription</keyword>
<dbReference type="EMBL" id="QJJV01000005">
    <property type="protein sequence ID" value="PXX18249.1"/>
    <property type="molecule type" value="Genomic_DNA"/>
</dbReference>
<dbReference type="InterPro" id="IPR039536">
    <property type="entry name" value="TetR_C_Proteobacteria"/>
</dbReference>
<dbReference type="Pfam" id="PF00440">
    <property type="entry name" value="TetR_N"/>
    <property type="match status" value="1"/>
</dbReference>
<evidence type="ECO:0000256" key="4">
    <source>
        <dbReference type="PROSITE-ProRule" id="PRU00335"/>
    </source>
</evidence>
<evidence type="ECO:0000313" key="9">
    <source>
        <dbReference type="Proteomes" id="UP000247515"/>
    </source>
</evidence>
<reference evidence="6 9" key="2">
    <citation type="submission" date="2018-05" db="EMBL/GenBank/DDBJ databases">
        <title>Genomic Encyclopedia of Type Strains, Phase IV (KMG-V): Genome sequencing to study the core and pangenomes of soil and plant-associated prokaryotes.</title>
        <authorList>
            <person name="Whitman W."/>
        </authorList>
    </citation>
    <scope>NUCLEOTIDE SEQUENCE [LARGE SCALE GENOMIC DNA]</scope>
    <source>
        <strain evidence="6 9">SIr-6563</strain>
    </source>
</reference>
<comment type="caution">
    <text evidence="7">The sequence shown here is derived from an EMBL/GenBank/DDBJ whole genome shotgun (WGS) entry which is preliminary data.</text>
</comment>
<protein>
    <submittedName>
        <fullName evidence="6">TetR family transcriptional regulator</fullName>
    </submittedName>
    <submittedName>
        <fullName evidence="7">Transcriptional regulator, TetR family</fullName>
    </submittedName>
</protein>
<dbReference type="InterPro" id="IPR001647">
    <property type="entry name" value="HTH_TetR"/>
</dbReference>
<dbReference type="SUPFAM" id="SSF46689">
    <property type="entry name" value="Homeodomain-like"/>
    <property type="match status" value="1"/>
</dbReference>
<accession>A0AAQ1GFE1</accession>
<name>A0AAQ1GFE1_9BURK</name>
<dbReference type="Gene3D" id="1.10.357.10">
    <property type="entry name" value="Tetracycline Repressor, domain 2"/>
    <property type="match status" value="1"/>
</dbReference>
<dbReference type="GO" id="GO:0000976">
    <property type="term" value="F:transcription cis-regulatory region binding"/>
    <property type="evidence" value="ECO:0007669"/>
    <property type="project" value="TreeGrafter"/>
</dbReference>
<dbReference type="PROSITE" id="PS50977">
    <property type="entry name" value="HTH_TETR_2"/>
    <property type="match status" value="1"/>
</dbReference>
<dbReference type="GO" id="GO:0003700">
    <property type="term" value="F:DNA-binding transcription factor activity"/>
    <property type="evidence" value="ECO:0007669"/>
    <property type="project" value="TreeGrafter"/>
</dbReference>
<dbReference type="Pfam" id="PF14246">
    <property type="entry name" value="TetR_C_7"/>
    <property type="match status" value="1"/>
</dbReference>
<feature type="DNA-binding region" description="H-T-H motif" evidence="4">
    <location>
        <begin position="50"/>
        <end position="69"/>
    </location>
</feature>
<reference evidence="7 8" key="1">
    <citation type="submission" date="2016-10" db="EMBL/GenBank/DDBJ databases">
        <authorList>
            <person name="Varghese N."/>
            <person name="Submissions S."/>
        </authorList>
    </citation>
    <scope>NUCLEOTIDE SEQUENCE [LARGE SCALE GENOMIC DNA]</scope>
    <source>
        <strain evidence="7 8">LMG 22274</strain>
    </source>
</reference>
<evidence type="ECO:0000259" key="5">
    <source>
        <dbReference type="PROSITE" id="PS50977"/>
    </source>
</evidence>
<keyword evidence="9" id="KW-1185">Reference proteome</keyword>
<evidence type="ECO:0000313" key="7">
    <source>
        <dbReference type="EMBL" id="SEJ62214.1"/>
    </source>
</evidence>
<feature type="domain" description="HTH tetR-type" evidence="5">
    <location>
        <begin position="27"/>
        <end position="87"/>
    </location>
</feature>
<dbReference type="GeneID" id="61307573"/>
<dbReference type="Proteomes" id="UP000247515">
    <property type="component" value="Unassembled WGS sequence"/>
</dbReference>
<evidence type="ECO:0000256" key="2">
    <source>
        <dbReference type="ARBA" id="ARBA00023125"/>
    </source>
</evidence>
<dbReference type="InterPro" id="IPR009057">
    <property type="entry name" value="Homeodomain-like_sf"/>
</dbReference>
<proteinExistence type="predicted"/>
<evidence type="ECO:0000256" key="1">
    <source>
        <dbReference type="ARBA" id="ARBA00023015"/>
    </source>
</evidence>
<dbReference type="PRINTS" id="PR00455">
    <property type="entry name" value="HTHTETR"/>
</dbReference>
<dbReference type="FunFam" id="1.10.10.60:FF:000141">
    <property type="entry name" value="TetR family transcriptional regulator"/>
    <property type="match status" value="1"/>
</dbReference>
<evidence type="ECO:0000313" key="8">
    <source>
        <dbReference type="Proteomes" id="UP000183529"/>
    </source>
</evidence>
<dbReference type="RefSeq" id="WP_124261514.1">
    <property type="nucleotide sequence ID" value="NZ_CAJMXT010000007.1"/>
</dbReference>
<gene>
    <name evidence="6" type="ORF">C7400_105311</name>
    <name evidence="7" type="ORF">SAMN05216550_106309</name>
</gene>
<dbReference type="PANTHER" id="PTHR30055:SF223">
    <property type="entry name" value="HTH-TYPE TRANSCRIPTIONAL REGULATOR UIDR"/>
    <property type="match status" value="1"/>
</dbReference>